<evidence type="ECO:0000256" key="1">
    <source>
        <dbReference type="SAM" id="MobiDB-lite"/>
    </source>
</evidence>
<dbReference type="Proteomes" id="UP001318682">
    <property type="component" value="Chromosome"/>
</dbReference>
<reference evidence="4" key="2">
    <citation type="submission" date="2024-01" db="EMBL/GenBank/DDBJ databases">
        <title>Roseobacter fucihabitans sp. nov., isolated from the brown alga Fucus spiralis.</title>
        <authorList>
            <person name="Hahnke S."/>
            <person name="Berger M."/>
            <person name="Schlingloff A."/>
            <person name="Athale I."/>
            <person name="Neumann-Schaal M."/>
            <person name="Adenaya A."/>
            <person name="Poehlein A."/>
            <person name="Daniel R."/>
            <person name="Pertersen J."/>
            <person name="Brinkhoff T."/>
        </authorList>
    </citation>
    <scope>NUCLEOTIDE SEQUENCE [LARGE SCALE GENOMIC DNA]</scope>
    <source>
        <strain evidence="4">B14</strain>
    </source>
</reference>
<organism evidence="3 4">
    <name type="scientific">Roseobacter fucihabitans</name>
    <dbReference type="NCBI Taxonomy" id="1537242"/>
    <lineage>
        <taxon>Bacteria</taxon>
        <taxon>Pseudomonadati</taxon>
        <taxon>Pseudomonadota</taxon>
        <taxon>Alphaproteobacteria</taxon>
        <taxon>Rhodobacterales</taxon>
        <taxon>Roseobacteraceae</taxon>
        <taxon>Roseobacter</taxon>
    </lineage>
</organism>
<evidence type="ECO:0000259" key="2">
    <source>
        <dbReference type="PROSITE" id="PS51724"/>
    </source>
</evidence>
<dbReference type="EMBL" id="CP143423">
    <property type="protein sequence ID" value="WVX47957.1"/>
    <property type="molecule type" value="Genomic_DNA"/>
</dbReference>
<sequence>MAGGNPDHLNLAFRLVSIGCICAVLTACDDTGAFSLGNPSPSETTVATAQADAGTIVERDIEAPEIFSAKEPGLWDGRPSLGGVWVAHPDVTEPERVIIRNQSNGQFVVGALFRRERDIPGPRLQMSSDAAQALDVLPGAPVELDVTALRKEVVSTPEPAPVGAAQADGIGETSLASPPEPALQSTPIAPPAQTAERPPSSLTKPFIQIGIFSLEANANRAAKQMRGAGLIPTIKSQETDGKAFWRVIVGPASNTSERKKLLDTIRREGFTDAYTVSN</sequence>
<dbReference type="Gene3D" id="3.30.70.1070">
    <property type="entry name" value="Sporulation related repeat"/>
    <property type="match status" value="1"/>
</dbReference>
<dbReference type="InterPro" id="IPR036680">
    <property type="entry name" value="SPOR-like_sf"/>
</dbReference>
<evidence type="ECO:0000313" key="4">
    <source>
        <dbReference type="Proteomes" id="UP001318682"/>
    </source>
</evidence>
<accession>A0ABZ2BPT7</accession>
<gene>
    <name evidence="3" type="ORF">ROLI_010320</name>
</gene>
<dbReference type="PROSITE" id="PS51724">
    <property type="entry name" value="SPOR"/>
    <property type="match status" value="1"/>
</dbReference>
<name>A0ABZ2BPT7_9RHOB</name>
<dbReference type="Pfam" id="PF05036">
    <property type="entry name" value="SPOR"/>
    <property type="match status" value="1"/>
</dbReference>
<reference evidence="3 4" key="1">
    <citation type="submission" date="2015-07" db="EMBL/GenBank/DDBJ databases">
        <authorList>
            <person name="Voget S."/>
            <person name="Dogs M."/>
            <person name="Brinkhoff T.H."/>
            <person name="Daniel R."/>
        </authorList>
    </citation>
    <scope>NUCLEOTIDE SEQUENCE [LARGE SCALE GENOMIC DNA]</scope>
    <source>
        <strain evidence="3 4">B14</strain>
    </source>
</reference>
<feature type="domain" description="SPOR" evidence="2">
    <location>
        <begin position="199"/>
        <end position="278"/>
    </location>
</feature>
<feature type="region of interest" description="Disordered" evidence="1">
    <location>
        <begin position="157"/>
        <end position="201"/>
    </location>
</feature>
<evidence type="ECO:0000313" key="3">
    <source>
        <dbReference type="EMBL" id="WVX47957.1"/>
    </source>
</evidence>
<proteinExistence type="predicted"/>
<dbReference type="InterPro" id="IPR007730">
    <property type="entry name" value="SPOR-like_dom"/>
</dbReference>
<keyword evidence="4" id="KW-1185">Reference proteome</keyword>
<dbReference type="SUPFAM" id="SSF110997">
    <property type="entry name" value="Sporulation related repeat"/>
    <property type="match status" value="1"/>
</dbReference>
<protein>
    <recommendedName>
        <fullName evidence="2">SPOR domain-containing protein</fullName>
    </recommendedName>
</protein>